<sequence>MRCILLGSGTSTGVPEVGCHCRVCRSEDRHDKRTRTSLLIITDAGKRILIDCSPDFRQQALFAGIDSLDAILLTHEHFDHVGGLDDLRTICWHRELAVYAEQNVLDSIRDRLHYVFRKNPYPGTPLLKLCEVKPGMPFQVADLIVEPLRIMHGRLPILGYKIGEMAFLTDMKDIAAEEIECLKGCRLLFINGLRYRKEHPSHQTIEQAIDTIGQIGNPESVLIHLSHHAPLHQEHLALLPPHIHSGYDGLEAIINEKRIRIKDFESHVSRSEYHYQDCGRIDYESALTLQRKLFHDAVADKLENRKPQNTLLFCEHEPVLTLGKHGHEENLLLSESELKSRGIRLFHIERGGDITYHGPGQITGYPIFDLEQYGIGLRTYIEMLEQCIIDLIAIFGLKGERSAGASGVWLDPDIPGRARKICAIGVKSSRHITMHGFALNVNTDLDYFKLINPCGFSDRGVTSIGRELGREQDFILVKQQLEAIFRRNFGAL</sequence>
<dbReference type="Gene3D" id="3.30.930.10">
    <property type="entry name" value="Bira Bifunctional Protein, Domain 2"/>
    <property type="match status" value="1"/>
</dbReference>
<comment type="subcellular location">
    <subcellularLocation>
        <location evidence="6">Cytoplasm</location>
    </subcellularLocation>
</comment>
<dbReference type="NCBIfam" id="NF010925">
    <property type="entry name" value="PRK14345.1"/>
    <property type="match status" value="1"/>
</dbReference>
<dbReference type="AlphaFoldDB" id="A0A0A2FBH3"/>
<reference evidence="8 9" key="1">
    <citation type="submission" date="2014-08" db="EMBL/GenBank/DDBJ databases">
        <title>Porphyromonas gulae strain:COT-052_OH3439 Genome sequencing.</title>
        <authorList>
            <person name="Wallis C."/>
            <person name="Deusch O."/>
            <person name="O'Flynn C."/>
            <person name="Davis I."/>
            <person name="Jospin G."/>
            <person name="Darling A.E."/>
            <person name="Coil D.A."/>
            <person name="Alexiev A."/>
            <person name="Horsfall A."/>
            <person name="Kirkwood N."/>
            <person name="Harris S."/>
            <person name="Eisen J.A."/>
        </authorList>
    </citation>
    <scope>NUCLEOTIDE SEQUENCE [LARGE SCALE GENOMIC DNA]</scope>
    <source>
        <strain evidence="9">COT-052 OH3439</strain>
    </source>
</reference>
<comment type="miscellaneous">
    <text evidence="6">In the reaction, the free carboxyl group of octanoic acid is attached via an amide linkage to the epsilon-amino group of a specific lysine residue of lipoyl domains of lipoate-dependent enzymes.</text>
</comment>
<dbReference type="Pfam" id="PF21948">
    <property type="entry name" value="LplA-B_cat"/>
    <property type="match status" value="1"/>
</dbReference>
<proteinExistence type="inferred from homology"/>
<keyword evidence="8" id="KW-0378">Hydrolase</keyword>
<evidence type="ECO:0000256" key="1">
    <source>
        <dbReference type="ARBA" id="ARBA00004821"/>
    </source>
</evidence>
<dbReference type="InterPro" id="IPR020605">
    <property type="entry name" value="Octanoyltransferase_CS"/>
</dbReference>
<dbReference type="RefSeq" id="WP_039425071.1">
    <property type="nucleotide sequence ID" value="NZ_JRAK01000088.1"/>
</dbReference>
<dbReference type="GO" id="GO:0033819">
    <property type="term" value="F:lipoyl(octanoyl) transferase activity"/>
    <property type="evidence" value="ECO:0007669"/>
    <property type="project" value="UniProtKB-EC"/>
</dbReference>
<evidence type="ECO:0000256" key="3">
    <source>
        <dbReference type="ARBA" id="ARBA00022679"/>
    </source>
</evidence>
<keyword evidence="9" id="KW-1185">Reference proteome</keyword>
<dbReference type="InterPro" id="IPR045864">
    <property type="entry name" value="aa-tRNA-synth_II/BPL/LPL"/>
</dbReference>
<dbReference type="PROSITE" id="PS01313">
    <property type="entry name" value="LIPB"/>
    <property type="match status" value="1"/>
</dbReference>
<dbReference type="UniPathway" id="UPA00538">
    <property type="reaction ID" value="UER00592"/>
</dbReference>
<dbReference type="SUPFAM" id="SSF56281">
    <property type="entry name" value="Metallo-hydrolase/oxidoreductase"/>
    <property type="match status" value="1"/>
</dbReference>
<dbReference type="SUPFAM" id="SSF55681">
    <property type="entry name" value="Class II aaRS and biotin synthetases"/>
    <property type="match status" value="1"/>
</dbReference>
<feature type="domain" description="BPL/LPL catalytic" evidence="7">
    <location>
        <begin position="305"/>
        <end position="492"/>
    </location>
</feature>
<feature type="binding site" evidence="6">
    <location>
        <begin position="436"/>
        <end position="438"/>
    </location>
    <ligand>
        <name>substrate</name>
    </ligand>
</feature>
<comment type="caution">
    <text evidence="8">The sequence shown here is derived from an EMBL/GenBank/DDBJ whole genome shotgun (WGS) entry which is preliminary data.</text>
</comment>
<dbReference type="CDD" id="cd16444">
    <property type="entry name" value="LipB"/>
    <property type="match status" value="1"/>
</dbReference>
<dbReference type="InterPro" id="IPR036866">
    <property type="entry name" value="RibonucZ/Hydroxyglut_hydro"/>
</dbReference>
<evidence type="ECO:0000256" key="4">
    <source>
        <dbReference type="ARBA" id="ARBA00023315"/>
    </source>
</evidence>
<name>A0A0A2FBH3_9PORP</name>
<dbReference type="EC" id="2.3.1.181" evidence="6"/>
<dbReference type="EMBL" id="JRAK01000088">
    <property type="protein sequence ID" value="KGN87395.1"/>
    <property type="molecule type" value="Genomic_DNA"/>
</dbReference>
<dbReference type="PANTHER" id="PTHR10993:SF12">
    <property type="entry name" value="OCTANOYLTRANSFERASE"/>
    <property type="match status" value="1"/>
</dbReference>
<dbReference type="PROSITE" id="PS51733">
    <property type="entry name" value="BPL_LPL_CATALYTIC"/>
    <property type="match status" value="1"/>
</dbReference>
<dbReference type="NCBIfam" id="TIGR00214">
    <property type="entry name" value="lipB"/>
    <property type="match status" value="1"/>
</dbReference>
<comment type="function">
    <text evidence="5 6">Catalyzes the transfer of endogenously produced octanoic acid from octanoyl-acyl-carrier-protein onto the lipoyl domains of lipoate-dependent enzymes. Lipoyl-ACP can also act as a substrate although octanoyl-ACP is likely to be the physiological substrate.</text>
</comment>
<dbReference type="Gene3D" id="3.60.15.10">
    <property type="entry name" value="Ribonuclease Z/Hydroxyacylglutathione hydrolase-like"/>
    <property type="match status" value="1"/>
</dbReference>
<evidence type="ECO:0000256" key="6">
    <source>
        <dbReference type="HAMAP-Rule" id="MF_00013"/>
    </source>
</evidence>
<feature type="active site" description="Acyl-thioester intermediate" evidence="6">
    <location>
        <position position="454"/>
    </location>
</feature>
<dbReference type="NCBIfam" id="NF002553">
    <property type="entry name" value="PRK02113.1"/>
    <property type="match status" value="1"/>
</dbReference>
<dbReference type="GO" id="GO:0009249">
    <property type="term" value="P:protein lipoylation"/>
    <property type="evidence" value="ECO:0007669"/>
    <property type="project" value="InterPro"/>
</dbReference>
<protein>
    <recommendedName>
        <fullName evidence="6">Octanoyltransferase</fullName>
        <ecNumber evidence="6">2.3.1.181</ecNumber>
    </recommendedName>
    <alternativeName>
        <fullName evidence="6">Lipoate-protein ligase B</fullName>
    </alternativeName>
    <alternativeName>
        <fullName evidence="6">Lipoyl/octanoyl transferase</fullName>
    </alternativeName>
    <alternativeName>
        <fullName evidence="6">Octanoyl-[acyl-carrier-protein]-protein N-octanoyltransferase</fullName>
    </alternativeName>
</protein>
<dbReference type="InterPro" id="IPR004143">
    <property type="entry name" value="BPL_LPL_catalytic"/>
</dbReference>
<dbReference type="SMART" id="SM00849">
    <property type="entry name" value="Lactamase_B"/>
    <property type="match status" value="1"/>
</dbReference>
<evidence type="ECO:0000259" key="7">
    <source>
        <dbReference type="PROSITE" id="PS51733"/>
    </source>
</evidence>
<dbReference type="InterPro" id="IPR001279">
    <property type="entry name" value="Metallo-B-lactamas"/>
</dbReference>
<keyword evidence="4 6" id="KW-0012">Acyltransferase</keyword>
<dbReference type="InterPro" id="IPR000544">
    <property type="entry name" value="Octanoyltransferase"/>
</dbReference>
<dbReference type="GO" id="GO:0005737">
    <property type="term" value="C:cytoplasm"/>
    <property type="evidence" value="ECO:0007669"/>
    <property type="project" value="UniProtKB-SubCell"/>
</dbReference>
<feature type="binding site" evidence="6">
    <location>
        <begin position="423"/>
        <end position="425"/>
    </location>
    <ligand>
        <name>substrate</name>
    </ligand>
</feature>
<evidence type="ECO:0000256" key="2">
    <source>
        <dbReference type="ARBA" id="ARBA00022490"/>
    </source>
</evidence>
<dbReference type="Pfam" id="PF12706">
    <property type="entry name" value="Lactamase_B_2"/>
    <property type="match status" value="1"/>
</dbReference>
<organism evidence="8 9">
    <name type="scientific">Porphyromonas gulae</name>
    <dbReference type="NCBI Taxonomy" id="111105"/>
    <lineage>
        <taxon>Bacteria</taxon>
        <taxon>Pseudomonadati</taxon>
        <taxon>Bacteroidota</taxon>
        <taxon>Bacteroidia</taxon>
        <taxon>Bacteroidales</taxon>
        <taxon>Porphyromonadaceae</taxon>
        <taxon>Porphyromonas</taxon>
    </lineage>
</organism>
<comment type="similarity">
    <text evidence="6">Belongs to the LipB family.</text>
</comment>
<dbReference type="Proteomes" id="UP000030146">
    <property type="component" value="Unassembled WGS sequence"/>
</dbReference>
<dbReference type="PANTHER" id="PTHR10993">
    <property type="entry name" value="OCTANOYLTRANSFERASE"/>
    <property type="match status" value="1"/>
</dbReference>
<dbReference type="HAMAP" id="MF_00013">
    <property type="entry name" value="LipB"/>
    <property type="match status" value="1"/>
</dbReference>
<accession>A0A0A2FBH3</accession>
<evidence type="ECO:0000313" key="9">
    <source>
        <dbReference type="Proteomes" id="UP000030146"/>
    </source>
</evidence>
<feature type="binding site" evidence="6">
    <location>
        <begin position="350"/>
        <end position="357"/>
    </location>
    <ligand>
        <name>substrate</name>
    </ligand>
</feature>
<feature type="site" description="Lowers pKa of active site Cys" evidence="6">
    <location>
        <position position="420"/>
    </location>
</feature>
<keyword evidence="2 6" id="KW-0963">Cytoplasm</keyword>
<gene>
    <name evidence="6" type="primary">lipB</name>
    <name evidence="8" type="ORF">HR15_06465</name>
</gene>
<comment type="catalytic activity">
    <reaction evidence="6">
        <text>octanoyl-[ACP] + L-lysyl-[protein] = N(6)-octanoyl-L-lysyl-[protein] + holo-[ACP] + H(+)</text>
        <dbReference type="Rhea" id="RHEA:17665"/>
        <dbReference type="Rhea" id="RHEA-COMP:9636"/>
        <dbReference type="Rhea" id="RHEA-COMP:9685"/>
        <dbReference type="Rhea" id="RHEA-COMP:9752"/>
        <dbReference type="Rhea" id="RHEA-COMP:9928"/>
        <dbReference type="ChEBI" id="CHEBI:15378"/>
        <dbReference type="ChEBI" id="CHEBI:29969"/>
        <dbReference type="ChEBI" id="CHEBI:64479"/>
        <dbReference type="ChEBI" id="CHEBI:78463"/>
        <dbReference type="ChEBI" id="CHEBI:78809"/>
        <dbReference type="EC" id="2.3.1.181"/>
    </reaction>
</comment>
<dbReference type="GO" id="GO:0016787">
    <property type="term" value="F:hydrolase activity"/>
    <property type="evidence" value="ECO:0007669"/>
    <property type="project" value="UniProtKB-KW"/>
</dbReference>
<dbReference type="CDD" id="cd16279">
    <property type="entry name" value="metallo-hydrolase-like_MBL-fold"/>
    <property type="match status" value="1"/>
</dbReference>
<comment type="pathway">
    <text evidence="1 6">Protein modification; protein lipoylation via endogenous pathway; protein N(6)-(lipoyl)lysine from octanoyl-[acyl-carrier-protein]: step 1/2.</text>
</comment>
<evidence type="ECO:0000256" key="5">
    <source>
        <dbReference type="ARBA" id="ARBA00024732"/>
    </source>
</evidence>
<evidence type="ECO:0000313" key="8">
    <source>
        <dbReference type="EMBL" id="KGN87395.1"/>
    </source>
</evidence>
<keyword evidence="3 6" id="KW-0808">Transferase</keyword>